<reference evidence="2" key="1">
    <citation type="journal article" date="2019" name="Int. J. Syst. Evol. Microbiol.">
        <title>The Global Catalogue of Microorganisms (GCM) 10K type strain sequencing project: providing services to taxonomists for standard genome sequencing and annotation.</title>
        <authorList>
            <consortium name="The Broad Institute Genomics Platform"/>
            <consortium name="The Broad Institute Genome Sequencing Center for Infectious Disease"/>
            <person name="Wu L."/>
            <person name="Ma J."/>
        </authorList>
    </citation>
    <scope>NUCLEOTIDE SEQUENCE [LARGE SCALE GENOMIC DNA]</scope>
    <source>
        <strain evidence="2">JCM 9731</strain>
    </source>
</reference>
<evidence type="ECO:0000313" key="2">
    <source>
        <dbReference type="Proteomes" id="UP001500782"/>
    </source>
</evidence>
<dbReference type="InterPro" id="IPR029033">
    <property type="entry name" value="His_PPase_superfam"/>
</dbReference>
<organism evidence="1 2">
    <name type="scientific">Bacillus carboniphilus</name>
    <dbReference type="NCBI Taxonomy" id="86663"/>
    <lineage>
        <taxon>Bacteria</taxon>
        <taxon>Bacillati</taxon>
        <taxon>Bacillota</taxon>
        <taxon>Bacilli</taxon>
        <taxon>Bacillales</taxon>
        <taxon>Bacillaceae</taxon>
        <taxon>Bacillus</taxon>
    </lineage>
</organism>
<accession>A0ABP3GBB0</accession>
<dbReference type="PANTHER" id="PTHR48100">
    <property type="entry name" value="BROAD-SPECIFICITY PHOSPHATASE YOR283W-RELATED"/>
    <property type="match status" value="1"/>
</dbReference>
<dbReference type="Proteomes" id="UP001500782">
    <property type="component" value="Unassembled WGS sequence"/>
</dbReference>
<evidence type="ECO:0000313" key="1">
    <source>
        <dbReference type="EMBL" id="GAA0339484.1"/>
    </source>
</evidence>
<comment type="caution">
    <text evidence="1">The sequence shown here is derived from an EMBL/GenBank/DDBJ whole genome shotgun (WGS) entry which is preliminary data.</text>
</comment>
<gene>
    <name evidence="1" type="ORF">GCM10008967_32270</name>
</gene>
<dbReference type="InterPro" id="IPR013078">
    <property type="entry name" value="His_Pase_superF_clade-1"/>
</dbReference>
<name>A0ABP3GBB0_9BACI</name>
<keyword evidence="2" id="KW-1185">Reference proteome</keyword>
<protein>
    <submittedName>
        <fullName evidence="1">Histidine phosphatase family protein</fullName>
    </submittedName>
</protein>
<dbReference type="InterPro" id="IPR050275">
    <property type="entry name" value="PGM_Phosphatase"/>
</dbReference>
<dbReference type="CDD" id="cd07067">
    <property type="entry name" value="HP_PGM_like"/>
    <property type="match status" value="1"/>
</dbReference>
<dbReference type="SUPFAM" id="SSF53254">
    <property type="entry name" value="Phosphoglycerate mutase-like"/>
    <property type="match status" value="1"/>
</dbReference>
<dbReference type="PANTHER" id="PTHR48100:SF59">
    <property type="entry name" value="ADENOSYLCOBALAMIN_ALPHA-RIBAZOLE PHOSPHATASE"/>
    <property type="match status" value="1"/>
</dbReference>
<dbReference type="EMBL" id="BAAADJ010000057">
    <property type="protein sequence ID" value="GAA0339484.1"/>
    <property type="molecule type" value="Genomic_DNA"/>
</dbReference>
<proteinExistence type="predicted"/>
<dbReference type="SMART" id="SM00855">
    <property type="entry name" value="PGAM"/>
    <property type="match status" value="1"/>
</dbReference>
<dbReference type="Gene3D" id="3.40.50.1240">
    <property type="entry name" value="Phosphoglycerate mutase-like"/>
    <property type="match status" value="1"/>
</dbReference>
<dbReference type="Pfam" id="PF00300">
    <property type="entry name" value="His_Phos_1"/>
    <property type="match status" value="1"/>
</dbReference>
<sequence length="196" mass="23027">METIIYFVRHAHSEFDIQNEERRELSEKGWRDTKQVTEVLKNEAIDVVYSSPYVRAIQTVQDIADHVQTTVQIDTRLREGWLADADVVFEDPHQAMSYAFENPHFRYKGGESVADLQKRGVAALEDILLQNKRKRVAIGTHGYIFTSILKYYIPTIHHEFWSKTSKPDIYKVTFEENTYKNMERLWSVNLTDKVKN</sequence>
<dbReference type="RefSeq" id="WP_343801155.1">
    <property type="nucleotide sequence ID" value="NZ_BAAADJ010000057.1"/>
</dbReference>